<dbReference type="Pfam" id="PF04231">
    <property type="entry name" value="Endonuclease_1"/>
    <property type="match status" value="1"/>
</dbReference>
<dbReference type="EMBL" id="SDIK01000047">
    <property type="protein sequence ID" value="TXJ62001.1"/>
    <property type="molecule type" value="Genomic_DNA"/>
</dbReference>
<name>A0A5C8GJ71_9BACT</name>
<dbReference type="AlphaFoldDB" id="A0A5C8GJ71"/>
<dbReference type="SUPFAM" id="SSF54060">
    <property type="entry name" value="His-Me finger endonucleases"/>
    <property type="match status" value="1"/>
</dbReference>
<keyword evidence="7" id="KW-1185">Reference proteome</keyword>
<accession>A0A5C8GJ71</accession>
<dbReference type="PANTHER" id="PTHR33607:SF2">
    <property type="entry name" value="ENDONUCLEASE-1"/>
    <property type="match status" value="1"/>
</dbReference>
<dbReference type="Proteomes" id="UP000321612">
    <property type="component" value="Unassembled WGS sequence"/>
</dbReference>
<comment type="similarity">
    <text evidence="1">Belongs to the EndA/NucM nuclease family.</text>
</comment>
<dbReference type="PANTHER" id="PTHR33607">
    <property type="entry name" value="ENDONUCLEASE-1"/>
    <property type="match status" value="1"/>
</dbReference>
<evidence type="ECO:0000256" key="4">
    <source>
        <dbReference type="SAM" id="SignalP"/>
    </source>
</evidence>
<evidence type="ECO:0000259" key="5">
    <source>
        <dbReference type="Pfam" id="PF13290"/>
    </source>
</evidence>
<proteinExistence type="inferred from homology"/>
<dbReference type="OrthoDB" id="9770276at2"/>
<keyword evidence="4" id="KW-0732">Signal</keyword>
<gene>
    <name evidence="6" type="ORF">ETF27_06400</name>
</gene>
<evidence type="ECO:0000256" key="3">
    <source>
        <dbReference type="ARBA" id="ARBA00022801"/>
    </source>
</evidence>
<sequence length="584" mass="64819">MKRNLLNTTMTLLLLGTSLAAQAIDRRALAEYAQSLKGLKKAELKTAIFNIIKSPKTLRYGSGNRSTWWGFYRTDRIGNTMECRNRYSDVKFYFSGDNGNSIQGMNIEHSFPKSWWGKTKNDAYKDLHHLYPSDAKANSSKSNYPMGIVTSGSSASDGSEKVGMGPGPNGKLIKMFEPSDTYKGDFSRTYMYMATAYQNLTWQGTQGLQELENNSWPTLRQWAYTIYTEWIKNDPVSDIEIERNNAVAAIQGNRNLYIDYPYLAEYVWGDSMDVSFDPYTSITTADNDHRYGNQTAPKVETPIFNPAEGSYMTPINVTIACATEGAKIYYTTDGTQPTAESTPYTLPIDIETTTTLKAVAVLGTDVSKVATAVYTITTAGELQHFKKITTLPTDKRKYLLVVNEAGKLKAAKPVDASAKGYGYLQVANVTEKDNVIEISGGNELIYTLEAANGGFRMKDALGRYYYQDKTFSTFTPTNDPEKADTWLITENGDATFTMKAADSGNVIQYSPKYHSFGNYGSPSAGNLYPMLYESLESAGIDNIDTDSDTVRDAAIYNLNGVRMNSAKPLPRGIYIRGGKKFVVK</sequence>
<evidence type="ECO:0000313" key="6">
    <source>
        <dbReference type="EMBL" id="TXJ62001.1"/>
    </source>
</evidence>
<feature type="domain" description="GH29D-like beta-sandwich" evidence="5">
    <location>
        <begin position="306"/>
        <end position="367"/>
    </location>
</feature>
<feature type="chain" id="PRO_5022819175" evidence="4">
    <location>
        <begin position="24"/>
        <end position="584"/>
    </location>
</feature>
<comment type="caution">
    <text evidence="6">The sequence shown here is derived from an EMBL/GenBank/DDBJ whole genome shotgun (WGS) entry which is preliminary data.</text>
</comment>
<keyword evidence="2" id="KW-0540">Nuclease</keyword>
<dbReference type="InterPro" id="IPR059177">
    <property type="entry name" value="GH29D-like_dom"/>
</dbReference>
<evidence type="ECO:0000256" key="2">
    <source>
        <dbReference type="ARBA" id="ARBA00022722"/>
    </source>
</evidence>
<feature type="signal peptide" evidence="4">
    <location>
        <begin position="1"/>
        <end position="23"/>
    </location>
</feature>
<dbReference type="Pfam" id="PF13290">
    <property type="entry name" value="CHB_HEX_C_1"/>
    <property type="match status" value="1"/>
</dbReference>
<reference evidence="7" key="1">
    <citation type="submission" date="2019-05" db="EMBL/GenBank/DDBJ databases">
        <title>Prevotella brunnea sp. nov., isolated from a wound of a patient.</title>
        <authorList>
            <person name="Buhl M."/>
        </authorList>
    </citation>
    <scope>NUCLEOTIDE SEQUENCE [LARGE SCALE GENOMIC DNA]</scope>
    <source>
        <strain evidence="7">A2672</strain>
    </source>
</reference>
<dbReference type="InterPro" id="IPR007346">
    <property type="entry name" value="Endonuclease-I"/>
</dbReference>
<protein>
    <submittedName>
        <fullName evidence="6">Ribonuclease</fullName>
    </submittedName>
</protein>
<organism evidence="6 7">
    <name type="scientific">Prevotella brunnea</name>
    <dbReference type="NCBI Taxonomy" id="2508867"/>
    <lineage>
        <taxon>Bacteria</taxon>
        <taxon>Pseudomonadati</taxon>
        <taxon>Bacteroidota</taxon>
        <taxon>Bacteroidia</taxon>
        <taxon>Bacteroidales</taxon>
        <taxon>Prevotellaceae</taxon>
        <taxon>Prevotella</taxon>
    </lineage>
</organism>
<dbReference type="RefSeq" id="WP_147785606.1">
    <property type="nucleotide sequence ID" value="NZ_SDIK01000047.1"/>
</dbReference>
<evidence type="ECO:0000313" key="7">
    <source>
        <dbReference type="Proteomes" id="UP000321612"/>
    </source>
</evidence>
<dbReference type="GO" id="GO:0016787">
    <property type="term" value="F:hydrolase activity"/>
    <property type="evidence" value="ECO:0007669"/>
    <property type="project" value="UniProtKB-KW"/>
</dbReference>
<dbReference type="GO" id="GO:0004518">
    <property type="term" value="F:nuclease activity"/>
    <property type="evidence" value="ECO:0007669"/>
    <property type="project" value="UniProtKB-KW"/>
</dbReference>
<evidence type="ECO:0000256" key="1">
    <source>
        <dbReference type="ARBA" id="ARBA00006429"/>
    </source>
</evidence>
<dbReference type="InterPro" id="IPR044925">
    <property type="entry name" value="His-Me_finger_sf"/>
</dbReference>
<keyword evidence="3" id="KW-0378">Hydrolase</keyword>